<dbReference type="EMBL" id="KB743012">
    <property type="protein sequence ID" value="EOB01976.1"/>
    <property type="molecule type" value="Genomic_DNA"/>
</dbReference>
<proteinExistence type="predicted"/>
<gene>
    <name evidence="1" type="ORF">Anapl_12251</name>
</gene>
<sequence>MKDTIDRLWNALAKHDQPSEEQPTASEKRVYRETRRADGSMDLKQKILQVSKGRYENALPAITLLRRGIHLKAPVGYGHHNTKEKKVSLELLRVNTVNVIQIPTEWLSNIPEALSADEKRQIALLARTLPQQRGGCNRRLLKIPLTLDVVHNPSTESEQHPGSRMEKGLFCKCFCISRRQTCSTEPYSVGCLARTIRVEAALTAGMLDPQRGRRPVSCLHDQVVKREPLRRCHRTAHSAAAAVVMTFSEAPSCGQRTPAVLHQRTLCSERHVTEMESFYMQVEAVKTHWSQNAIPFNSEISLNDPSYFRPSSFHLYKGEVESSLPLSAKITHLLMRNCIGVTWSNCRSPEAVTVVVFLEISEALRKEKVCAATVGVVTAFSLGHLEIAMLFFPSIICIALGFEGEKIGKLSEKMGDGQHQKRAVLPILKSESLSSESRSARGNSVSAGVSSCRAPNEVHQCRNGQQGERCRPAARLCGTGQVMLKTCQPLPVTAVLCAPASVTPLVTATKGGAAFKTAPSCAHLQVSPQCMQTLYLLRPHFSGSVFLCEEALNSLPVTLLAPSSHILNPQPNEDRKMSPFPLQGFKMQSAVNGASEIGLVRPRQVPEAETFAASNVHSRHKHIRQPVKAGLVKLRMPNNRADRDNSLEIKKLKA</sequence>
<keyword evidence="2" id="KW-1185">Reference proteome</keyword>
<evidence type="ECO:0000313" key="2">
    <source>
        <dbReference type="Proteomes" id="UP000296049"/>
    </source>
</evidence>
<protein>
    <submittedName>
        <fullName evidence="1">Uncharacterized protein</fullName>
    </submittedName>
</protein>
<accession>R0JWQ0</accession>
<name>R0JWQ0_ANAPL</name>
<dbReference type="Proteomes" id="UP000296049">
    <property type="component" value="Unassembled WGS sequence"/>
</dbReference>
<organism evidence="1 2">
    <name type="scientific">Anas platyrhynchos</name>
    <name type="common">Mallard</name>
    <name type="synonym">Anas boschas</name>
    <dbReference type="NCBI Taxonomy" id="8839"/>
    <lineage>
        <taxon>Eukaryota</taxon>
        <taxon>Metazoa</taxon>
        <taxon>Chordata</taxon>
        <taxon>Craniata</taxon>
        <taxon>Vertebrata</taxon>
        <taxon>Euteleostomi</taxon>
        <taxon>Archelosauria</taxon>
        <taxon>Archosauria</taxon>
        <taxon>Dinosauria</taxon>
        <taxon>Saurischia</taxon>
        <taxon>Theropoda</taxon>
        <taxon>Coelurosauria</taxon>
        <taxon>Aves</taxon>
        <taxon>Neognathae</taxon>
        <taxon>Galloanserae</taxon>
        <taxon>Anseriformes</taxon>
        <taxon>Anatidae</taxon>
        <taxon>Anatinae</taxon>
        <taxon>Anas</taxon>
    </lineage>
</organism>
<evidence type="ECO:0000313" key="1">
    <source>
        <dbReference type="EMBL" id="EOB01976.1"/>
    </source>
</evidence>
<dbReference type="AlphaFoldDB" id="R0JWQ0"/>
<reference evidence="2" key="1">
    <citation type="journal article" date="2013" name="Nat. Genet.">
        <title>The duck genome and transcriptome provide insight into an avian influenza virus reservoir species.</title>
        <authorList>
            <person name="Huang Y."/>
            <person name="Li Y."/>
            <person name="Burt D.W."/>
            <person name="Chen H."/>
            <person name="Zhang Y."/>
            <person name="Qian W."/>
            <person name="Kim H."/>
            <person name="Gan S."/>
            <person name="Zhao Y."/>
            <person name="Li J."/>
            <person name="Yi K."/>
            <person name="Feng H."/>
            <person name="Zhu P."/>
            <person name="Li B."/>
            <person name="Liu Q."/>
            <person name="Fairley S."/>
            <person name="Magor K.E."/>
            <person name="Du Z."/>
            <person name="Hu X."/>
            <person name="Goodman L."/>
            <person name="Tafer H."/>
            <person name="Vignal A."/>
            <person name="Lee T."/>
            <person name="Kim K.W."/>
            <person name="Sheng Z."/>
            <person name="An Y."/>
            <person name="Searle S."/>
            <person name="Herrero J."/>
            <person name="Groenen M.A."/>
            <person name="Crooijmans R.P."/>
            <person name="Faraut T."/>
            <person name="Cai Q."/>
            <person name="Webster R.G."/>
            <person name="Aldridge J.R."/>
            <person name="Warren W.C."/>
            <person name="Bartschat S."/>
            <person name="Kehr S."/>
            <person name="Marz M."/>
            <person name="Stadler P.F."/>
            <person name="Smith J."/>
            <person name="Kraus R.H."/>
            <person name="Zhao Y."/>
            <person name="Ren L."/>
            <person name="Fei J."/>
            <person name="Morisson M."/>
            <person name="Kaiser P."/>
            <person name="Griffin D.K."/>
            <person name="Rao M."/>
            <person name="Pitel F."/>
            <person name="Wang J."/>
            <person name="Li N."/>
        </authorList>
    </citation>
    <scope>NUCLEOTIDE SEQUENCE [LARGE SCALE GENOMIC DNA]</scope>
</reference>